<sequence length="110" mass="12058">MADDPGFSAIVESYSYRLFVRGMRLALLFPVVAVLVVLAGFGVAPDILEPLTIVLFFVTVLGVLTGWVGAVFLVKDTSRYSGGASGNVDIQKSWNLMQQAIKDICNFRKW</sequence>
<accession>A0ABS1XRW6</accession>
<comment type="caution">
    <text evidence="2">The sequence shown here is derived from an EMBL/GenBank/DDBJ whole genome shotgun (WGS) entry which is preliminary data.</text>
</comment>
<keyword evidence="1" id="KW-0472">Membrane</keyword>
<dbReference type="EMBL" id="JAEVHM010000026">
    <property type="protein sequence ID" value="MBM0231909.1"/>
    <property type="molecule type" value="Genomic_DNA"/>
</dbReference>
<keyword evidence="1" id="KW-0812">Transmembrane</keyword>
<reference evidence="2 3" key="1">
    <citation type="submission" date="2021-01" db="EMBL/GenBank/DDBJ databases">
        <title>Draft genome sequence of Micromonospora sp. strain STR1_7.</title>
        <authorList>
            <person name="Karlyshev A."/>
            <person name="Jawad R."/>
        </authorList>
    </citation>
    <scope>NUCLEOTIDE SEQUENCE [LARGE SCALE GENOMIC DNA]</scope>
    <source>
        <strain evidence="2 3">STR1-7</strain>
    </source>
</reference>
<keyword evidence="3" id="KW-1185">Reference proteome</keyword>
<evidence type="ECO:0000313" key="2">
    <source>
        <dbReference type="EMBL" id="MBM0231909.1"/>
    </source>
</evidence>
<proteinExistence type="predicted"/>
<evidence type="ECO:0000256" key="1">
    <source>
        <dbReference type="SAM" id="Phobius"/>
    </source>
</evidence>
<name>A0ABS1XRW6_9ACTN</name>
<organism evidence="2 3">
    <name type="scientific">Micromonospora parastrephiae</name>
    <dbReference type="NCBI Taxonomy" id="2806101"/>
    <lineage>
        <taxon>Bacteria</taxon>
        <taxon>Bacillati</taxon>
        <taxon>Actinomycetota</taxon>
        <taxon>Actinomycetes</taxon>
        <taxon>Micromonosporales</taxon>
        <taxon>Micromonosporaceae</taxon>
        <taxon>Micromonospora</taxon>
    </lineage>
</organism>
<keyword evidence="1" id="KW-1133">Transmembrane helix</keyword>
<gene>
    <name evidence="2" type="ORF">JNW91_08595</name>
</gene>
<evidence type="ECO:0000313" key="3">
    <source>
        <dbReference type="Proteomes" id="UP000601027"/>
    </source>
</evidence>
<feature type="transmembrane region" description="Helical" evidence="1">
    <location>
        <begin position="25"/>
        <end position="44"/>
    </location>
</feature>
<dbReference type="RefSeq" id="WP_203174355.1">
    <property type="nucleotide sequence ID" value="NZ_JAEVHM010000026.1"/>
</dbReference>
<dbReference type="Proteomes" id="UP000601027">
    <property type="component" value="Unassembled WGS sequence"/>
</dbReference>
<feature type="transmembrane region" description="Helical" evidence="1">
    <location>
        <begin position="50"/>
        <end position="74"/>
    </location>
</feature>
<protein>
    <submittedName>
        <fullName evidence="2">Uncharacterized protein</fullName>
    </submittedName>
</protein>